<accession>A0AA49Q8U1</accession>
<reference evidence="4" key="1">
    <citation type="submission" date="2023-07" db="EMBL/GenBank/DDBJ databases">
        <authorList>
            <person name="Haufschild T."/>
            <person name="Kallscheuer N."/>
            <person name="Hammer J."/>
            <person name="Kohn T."/>
            <person name="Kabuu M."/>
            <person name="Jogler M."/>
            <person name="Wohfarth N."/>
            <person name="Heuer A."/>
            <person name="Rohde M."/>
            <person name="van Teeseling M.C.F."/>
            <person name="Jogler C."/>
        </authorList>
    </citation>
    <scope>NUCLEOTIDE SEQUENCE</scope>
    <source>
        <strain evidence="3">Strain 138</strain>
        <strain evidence="4">Strain 318</strain>
    </source>
</reference>
<name>A0AA49Q8U1_9BACT</name>
<protein>
    <submittedName>
        <fullName evidence="4">YceI family protein</fullName>
    </submittedName>
</protein>
<evidence type="ECO:0000313" key="3">
    <source>
        <dbReference type="EMBL" id="WKW13217.1"/>
    </source>
</evidence>
<dbReference type="Gene3D" id="2.40.128.110">
    <property type="entry name" value="Lipid/polyisoprenoid-binding, YceI-like"/>
    <property type="match status" value="1"/>
</dbReference>
<evidence type="ECO:0000259" key="2">
    <source>
        <dbReference type="SMART" id="SM00867"/>
    </source>
</evidence>
<proteinExistence type="predicted"/>
<feature type="domain" description="Lipid/polyisoprenoid-binding YceI-like" evidence="2">
    <location>
        <begin position="25"/>
        <end position="187"/>
    </location>
</feature>
<feature type="chain" id="PRO_5041430911" evidence="1">
    <location>
        <begin position="23"/>
        <end position="191"/>
    </location>
</feature>
<dbReference type="EMBL" id="CP130612">
    <property type="protein sequence ID" value="WKW13217.1"/>
    <property type="molecule type" value="Genomic_DNA"/>
</dbReference>
<dbReference type="Proteomes" id="UP001229955">
    <property type="component" value="Chromosome"/>
</dbReference>
<dbReference type="InterPro" id="IPR007372">
    <property type="entry name" value="Lipid/polyisoprenoid-bd_YceI"/>
</dbReference>
<dbReference type="KEGG" id="pspc:Strain318_002534"/>
<dbReference type="RefSeq" id="WP_367886077.1">
    <property type="nucleotide sequence ID" value="NZ_CP130612.1"/>
</dbReference>
<evidence type="ECO:0000256" key="1">
    <source>
        <dbReference type="SAM" id="SignalP"/>
    </source>
</evidence>
<dbReference type="AlphaFoldDB" id="A0AA49Q8U1"/>
<keyword evidence="1" id="KW-0732">Signal</keyword>
<accession>A0AA49JWQ6</accession>
<evidence type="ECO:0000313" key="4">
    <source>
        <dbReference type="EMBL" id="WKW16124.1"/>
    </source>
</evidence>
<evidence type="ECO:0000313" key="5">
    <source>
        <dbReference type="Proteomes" id="UP001229955"/>
    </source>
</evidence>
<dbReference type="PANTHER" id="PTHR34406">
    <property type="entry name" value="PROTEIN YCEI"/>
    <property type="match status" value="1"/>
</dbReference>
<dbReference type="PANTHER" id="PTHR34406:SF1">
    <property type="entry name" value="PROTEIN YCEI"/>
    <property type="match status" value="1"/>
</dbReference>
<organism evidence="4 5">
    <name type="scientific">Pseudogemmatithrix spongiicola</name>
    <dbReference type="NCBI Taxonomy" id="3062599"/>
    <lineage>
        <taxon>Bacteria</taxon>
        <taxon>Pseudomonadati</taxon>
        <taxon>Gemmatimonadota</taxon>
        <taxon>Gemmatimonadia</taxon>
        <taxon>Gemmatimonadales</taxon>
        <taxon>Gemmatimonadaceae</taxon>
        <taxon>Pseudogemmatithrix</taxon>
    </lineage>
</organism>
<dbReference type="InterPro" id="IPR036761">
    <property type="entry name" value="TTHA0802/YceI-like_sf"/>
</dbReference>
<feature type="signal peptide" evidence="1">
    <location>
        <begin position="1"/>
        <end position="22"/>
    </location>
</feature>
<keyword evidence="5" id="KW-1185">Reference proteome</keyword>
<gene>
    <name evidence="3" type="ORF">Strain138_002534</name>
    <name evidence="4" type="ORF">Strain318_002534</name>
</gene>
<sequence>MKRIALALILAPALVAATPASAPERFVRDVAHSQLNFVAESRLLSAHGTFQKWDAEIMFDAANVEATSLKITIDATSIDTRIERRDAHLKSNDFFATDSFPQITFVSTFVNNAGEGNRLRITGDLTVRGKTKRITIPARLNFFDPQNNMGRVTGEFTIDRTEFGVSFQSPVNPIENEVKVQFDVAFNKPRN</sequence>
<dbReference type="EMBL" id="CP130613">
    <property type="protein sequence ID" value="WKW16124.1"/>
    <property type="molecule type" value="Genomic_DNA"/>
</dbReference>
<dbReference type="Pfam" id="PF04264">
    <property type="entry name" value="YceI"/>
    <property type="match status" value="1"/>
</dbReference>
<dbReference type="SMART" id="SM00867">
    <property type="entry name" value="YceI"/>
    <property type="match status" value="1"/>
</dbReference>
<dbReference type="SUPFAM" id="SSF101874">
    <property type="entry name" value="YceI-like"/>
    <property type="match status" value="1"/>
</dbReference>